<proteinExistence type="predicted"/>
<name>A0A6C0HUK7_9ZZZZ</name>
<evidence type="ECO:0000313" key="1">
    <source>
        <dbReference type="EMBL" id="QHT84229.1"/>
    </source>
</evidence>
<dbReference type="AlphaFoldDB" id="A0A6C0HUK7"/>
<reference evidence="1" key="1">
    <citation type="journal article" date="2020" name="Nature">
        <title>Giant virus diversity and host interactions through global metagenomics.</title>
        <authorList>
            <person name="Schulz F."/>
            <person name="Roux S."/>
            <person name="Paez-Espino D."/>
            <person name="Jungbluth S."/>
            <person name="Walsh D.A."/>
            <person name="Denef V.J."/>
            <person name="McMahon K.D."/>
            <person name="Konstantinidis K.T."/>
            <person name="Eloe-Fadrosh E.A."/>
            <person name="Kyrpides N.C."/>
            <person name="Woyke T."/>
        </authorList>
    </citation>
    <scope>NUCLEOTIDE SEQUENCE</scope>
    <source>
        <strain evidence="1">GVMAG-M-3300023184-16</strain>
    </source>
</reference>
<sequence length="202" mass="23463">MSCADVLTTNQDRDYVQSSENIIDDYGCVNAYSEGRGPYFDDTLSNMSFTHNDYDDNESLYTDGNQSHRSMRNYGRHGTSKYHHKYNDGAFIGNDRGHMRIFRAVKGKRVPVEFYMSKHTPGTHIRNAISGIRENKCLVGKKEEGLFFKVSLAVHDIGQDPYGTLFYTSPEEYERHFYTTVPQSMKENWMKRMLELQHRETA</sequence>
<dbReference type="EMBL" id="MN740016">
    <property type="protein sequence ID" value="QHT84229.1"/>
    <property type="molecule type" value="Genomic_DNA"/>
</dbReference>
<accession>A0A6C0HUK7</accession>
<organism evidence="1">
    <name type="scientific">viral metagenome</name>
    <dbReference type="NCBI Taxonomy" id="1070528"/>
    <lineage>
        <taxon>unclassified sequences</taxon>
        <taxon>metagenomes</taxon>
        <taxon>organismal metagenomes</taxon>
    </lineage>
</organism>
<protein>
    <submittedName>
        <fullName evidence="1">Uncharacterized protein</fullName>
    </submittedName>
</protein>